<dbReference type="InterPro" id="IPR036890">
    <property type="entry name" value="HATPase_C_sf"/>
</dbReference>
<dbReference type="PROSITE" id="PS50110">
    <property type="entry name" value="RESPONSE_REGULATORY"/>
    <property type="match status" value="1"/>
</dbReference>
<evidence type="ECO:0008006" key="8">
    <source>
        <dbReference type="Google" id="ProtNLM"/>
    </source>
</evidence>
<dbReference type="FunCoup" id="C1FGA4">
    <property type="interactions" value="374"/>
</dbReference>
<dbReference type="Gene3D" id="1.10.287.130">
    <property type="match status" value="1"/>
</dbReference>
<feature type="modified residue" description="4-aspartylphosphate" evidence="3">
    <location>
        <position position="338"/>
    </location>
</feature>
<dbReference type="SUPFAM" id="SSF52172">
    <property type="entry name" value="CheY-like"/>
    <property type="match status" value="1"/>
</dbReference>
<dbReference type="Gene3D" id="3.30.565.10">
    <property type="entry name" value="Histidine kinase-like ATPase, C-terminal domain"/>
    <property type="match status" value="1"/>
</dbReference>
<dbReference type="GO" id="GO:0000155">
    <property type="term" value="F:phosphorelay sensor kinase activity"/>
    <property type="evidence" value="ECO:0007669"/>
    <property type="project" value="InterPro"/>
</dbReference>
<dbReference type="Pfam" id="PF02518">
    <property type="entry name" value="HATPase_c"/>
    <property type="match status" value="1"/>
</dbReference>
<feature type="domain" description="Response regulatory" evidence="5">
    <location>
        <begin position="284"/>
        <end position="409"/>
    </location>
</feature>
<organism evidence="6 7">
    <name type="scientific">Micromonas commoda (strain RCC299 / NOUM17 / CCMP2709)</name>
    <name type="common">Picoplanktonic green alga</name>
    <dbReference type="NCBI Taxonomy" id="296587"/>
    <lineage>
        <taxon>Eukaryota</taxon>
        <taxon>Viridiplantae</taxon>
        <taxon>Chlorophyta</taxon>
        <taxon>Mamiellophyceae</taxon>
        <taxon>Mamiellales</taxon>
        <taxon>Mamiellaceae</taxon>
        <taxon>Micromonas</taxon>
    </lineage>
</organism>
<evidence type="ECO:0000313" key="7">
    <source>
        <dbReference type="Proteomes" id="UP000002009"/>
    </source>
</evidence>
<name>C1FGA4_MICCC</name>
<dbReference type="Proteomes" id="UP000002009">
    <property type="component" value="Chromosome 8"/>
</dbReference>
<dbReference type="InterPro" id="IPR036097">
    <property type="entry name" value="HisK_dim/P_sf"/>
</dbReference>
<dbReference type="InterPro" id="IPR005467">
    <property type="entry name" value="His_kinase_dom"/>
</dbReference>
<keyword evidence="2" id="KW-0902">Two-component regulatory system</keyword>
<reference evidence="6 7" key="1">
    <citation type="journal article" date="2009" name="Science">
        <title>Green evolution and dynamic adaptations revealed by genomes of the marine picoeukaryotes Micromonas.</title>
        <authorList>
            <person name="Worden A.Z."/>
            <person name="Lee J.H."/>
            <person name="Mock T."/>
            <person name="Rouze P."/>
            <person name="Simmons M.P."/>
            <person name="Aerts A.L."/>
            <person name="Allen A.E."/>
            <person name="Cuvelier M.L."/>
            <person name="Derelle E."/>
            <person name="Everett M.V."/>
            <person name="Foulon E."/>
            <person name="Grimwood J."/>
            <person name="Gundlach H."/>
            <person name="Henrissat B."/>
            <person name="Napoli C."/>
            <person name="McDonald S.M."/>
            <person name="Parker M.S."/>
            <person name="Rombauts S."/>
            <person name="Salamov A."/>
            <person name="Von Dassow P."/>
            <person name="Badger J.H."/>
            <person name="Coutinho P.M."/>
            <person name="Demir E."/>
            <person name="Dubchak I."/>
            <person name="Gentemann C."/>
            <person name="Eikrem W."/>
            <person name="Gready J.E."/>
            <person name="John U."/>
            <person name="Lanier W."/>
            <person name="Lindquist E.A."/>
            <person name="Lucas S."/>
            <person name="Mayer K.F."/>
            <person name="Moreau H."/>
            <person name="Not F."/>
            <person name="Otillar R."/>
            <person name="Panaud O."/>
            <person name="Pangilinan J."/>
            <person name="Paulsen I."/>
            <person name="Piegu B."/>
            <person name="Poliakov A."/>
            <person name="Robbens S."/>
            <person name="Schmutz J."/>
            <person name="Toulza E."/>
            <person name="Wyss T."/>
            <person name="Zelensky A."/>
            <person name="Zhou K."/>
            <person name="Armbrust E.V."/>
            <person name="Bhattacharya D."/>
            <person name="Goodenough U.W."/>
            <person name="Van de Peer Y."/>
            <person name="Grigoriev I.V."/>
        </authorList>
    </citation>
    <scope>NUCLEOTIDE SEQUENCE [LARGE SCALE GENOMIC DNA]</scope>
    <source>
        <strain evidence="7">RCC299 / NOUM17</strain>
    </source>
</reference>
<dbReference type="SMART" id="SM00388">
    <property type="entry name" value="HisKA"/>
    <property type="match status" value="1"/>
</dbReference>
<evidence type="ECO:0000256" key="2">
    <source>
        <dbReference type="ARBA" id="ARBA00023012"/>
    </source>
</evidence>
<keyword evidence="1 3" id="KW-0597">Phosphoprotein</keyword>
<dbReference type="KEGG" id="mis:MICPUN_84309"/>
<dbReference type="RefSeq" id="XP_002508254.1">
    <property type="nucleotide sequence ID" value="XM_002508208.1"/>
</dbReference>
<dbReference type="CDD" id="cd17546">
    <property type="entry name" value="REC_hyHK_CKI1_RcsC-like"/>
    <property type="match status" value="1"/>
</dbReference>
<keyword evidence="7" id="KW-1185">Reference proteome</keyword>
<dbReference type="FunFam" id="3.30.565.10:FF:000010">
    <property type="entry name" value="Sensor histidine kinase RcsC"/>
    <property type="match status" value="1"/>
</dbReference>
<evidence type="ECO:0000313" key="6">
    <source>
        <dbReference type="EMBL" id="ACO69512.1"/>
    </source>
</evidence>
<evidence type="ECO:0000259" key="5">
    <source>
        <dbReference type="PROSITE" id="PS50110"/>
    </source>
</evidence>
<dbReference type="InterPro" id="IPR001789">
    <property type="entry name" value="Sig_transdc_resp-reg_receiver"/>
</dbReference>
<dbReference type="Gene3D" id="3.40.50.2300">
    <property type="match status" value="1"/>
</dbReference>
<dbReference type="InterPro" id="IPR011006">
    <property type="entry name" value="CheY-like_superfamily"/>
</dbReference>
<dbReference type="PRINTS" id="PR00344">
    <property type="entry name" value="BCTRLSENSOR"/>
</dbReference>
<accession>C1FGA4</accession>
<feature type="domain" description="Histidine kinase" evidence="4">
    <location>
        <begin position="40"/>
        <end position="261"/>
    </location>
</feature>
<dbReference type="OrthoDB" id="21225at2759"/>
<dbReference type="STRING" id="296587.C1FGA4"/>
<evidence type="ECO:0000256" key="3">
    <source>
        <dbReference type="PROSITE-ProRule" id="PRU00169"/>
    </source>
</evidence>
<dbReference type="SMART" id="SM00387">
    <property type="entry name" value="HATPase_c"/>
    <property type="match status" value="1"/>
</dbReference>
<protein>
    <recommendedName>
        <fullName evidence="8">Histidine kinase</fullName>
    </recommendedName>
</protein>
<proteinExistence type="predicted"/>
<dbReference type="CDD" id="cd16922">
    <property type="entry name" value="HATPase_EvgS-ArcB-TorS-like"/>
    <property type="match status" value="1"/>
</dbReference>
<dbReference type="OMA" id="WVDTIKA"/>
<dbReference type="SMART" id="SM00448">
    <property type="entry name" value="REC"/>
    <property type="match status" value="1"/>
</dbReference>
<dbReference type="SUPFAM" id="SSF47384">
    <property type="entry name" value="Homodimeric domain of signal transducing histidine kinase"/>
    <property type="match status" value="1"/>
</dbReference>
<dbReference type="PROSITE" id="PS50109">
    <property type="entry name" value="HIS_KIN"/>
    <property type="match status" value="1"/>
</dbReference>
<dbReference type="Pfam" id="PF00072">
    <property type="entry name" value="Response_reg"/>
    <property type="match status" value="1"/>
</dbReference>
<dbReference type="Pfam" id="PF00512">
    <property type="entry name" value="HisKA"/>
    <property type="match status" value="1"/>
</dbReference>
<dbReference type="CDD" id="cd00082">
    <property type="entry name" value="HisKA"/>
    <property type="match status" value="1"/>
</dbReference>
<evidence type="ECO:0000259" key="4">
    <source>
        <dbReference type="PROSITE" id="PS50109"/>
    </source>
</evidence>
<gene>
    <name evidence="6" type="ORF">MICPUN_84309</name>
</gene>
<dbReference type="InterPro" id="IPR004358">
    <property type="entry name" value="Sig_transdc_His_kin-like_C"/>
</dbReference>
<sequence>MVVLATARDVTDEYKSKLQMKEAKEKSEAMVIAKSSFLANMSHEIRTPLNAIIAGSELLSYIPDLTAEQRELTDMVIRTSHTLLALVSDVLDFSKIEAEKLALNVKPFSIESCIDLSLEMQSIKANNKRLVLNYCIASNVPQRLLGDDMRIRQVVTNLISNAVKFTPKGSVELKIRPSSGDSVTLLFEVIDTGVGIPPDDQSELFTAFHQVNSSRTRSQQGTGLGLAICLKLVRLMQGDMSLVSSGVGCGSRFAFTAKLGRDRLEFQKQSTLFELEPDAKAQVRVLIAEDNLMNQKVAVKLLHSVGFRAAVVNNGKEALDLFVEKADAGESFDLILMDLQMPVMDGLQATREIFGHVLARPGLARPHIVALTADVAESVVEECKACQMHGFIAKPIKREKLNTLMEKITMWVMEGRQPQYELDGDGWTYR</sequence>
<dbReference type="SUPFAM" id="SSF55874">
    <property type="entry name" value="ATPase domain of HSP90 chaperone/DNA topoisomerase II/histidine kinase"/>
    <property type="match status" value="1"/>
</dbReference>
<dbReference type="InterPro" id="IPR003661">
    <property type="entry name" value="HisK_dim/P_dom"/>
</dbReference>
<dbReference type="InParanoid" id="C1FGA4"/>
<dbReference type="PANTHER" id="PTHR45339:SF1">
    <property type="entry name" value="HYBRID SIGNAL TRANSDUCTION HISTIDINE KINASE J"/>
    <property type="match status" value="1"/>
</dbReference>
<dbReference type="EMBL" id="CP001575">
    <property type="protein sequence ID" value="ACO69512.1"/>
    <property type="molecule type" value="Genomic_DNA"/>
</dbReference>
<dbReference type="InterPro" id="IPR003594">
    <property type="entry name" value="HATPase_dom"/>
</dbReference>
<dbReference type="PANTHER" id="PTHR45339">
    <property type="entry name" value="HYBRID SIGNAL TRANSDUCTION HISTIDINE KINASE J"/>
    <property type="match status" value="1"/>
</dbReference>
<evidence type="ECO:0000256" key="1">
    <source>
        <dbReference type="ARBA" id="ARBA00022553"/>
    </source>
</evidence>
<dbReference type="AlphaFoldDB" id="C1FGA4"/>
<dbReference type="eggNOG" id="KOG0519">
    <property type="taxonomic scope" value="Eukaryota"/>
</dbReference>
<dbReference type="GeneID" id="8245600"/>